<dbReference type="AlphaFoldDB" id="A0A5B0P9A2"/>
<dbReference type="InterPro" id="IPR046357">
    <property type="entry name" value="PPIase_dom_sf"/>
</dbReference>
<evidence type="ECO:0000256" key="1">
    <source>
        <dbReference type="ARBA" id="ARBA00000971"/>
    </source>
</evidence>
<evidence type="ECO:0000256" key="11">
    <source>
        <dbReference type="PROSITE-ProRule" id="PRU00278"/>
    </source>
</evidence>
<keyword evidence="5" id="KW-0963">Cytoplasm</keyword>
<keyword evidence="7" id="KW-0238">DNA-binding</keyword>
<feature type="domain" description="PpiC" evidence="14">
    <location>
        <begin position="106"/>
        <end position="200"/>
    </location>
</feature>
<keyword evidence="6 11" id="KW-0697">Rotamase</keyword>
<dbReference type="EMBL" id="VSWC01000067">
    <property type="protein sequence ID" value="KAA1096888.1"/>
    <property type="molecule type" value="Genomic_DNA"/>
</dbReference>
<dbReference type="InterPro" id="IPR043323">
    <property type="entry name" value="PIN4"/>
</dbReference>
<evidence type="ECO:0000256" key="7">
    <source>
        <dbReference type="ARBA" id="ARBA00023125"/>
    </source>
</evidence>
<dbReference type="Pfam" id="PF13616">
    <property type="entry name" value="Rotamase_3"/>
    <property type="match status" value="1"/>
</dbReference>
<evidence type="ECO:0000256" key="2">
    <source>
        <dbReference type="ARBA" id="ARBA00004186"/>
    </source>
</evidence>
<evidence type="ECO:0000313" key="15">
    <source>
        <dbReference type="EMBL" id="KAA1096888.1"/>
    </source>
</evidence>
<gene>
    <name evidence="15" type="ORF">PGT21_030967</name>
    <name evidence="16" type="ORF">PGTUg99_017948</name>
</gene>
<dbReference type="GO" id="GO:0003677">
    <property type="term" value="F:DNA binding"/>
    <property type="evidence" value="ECO:0007669"/>
    <property type="project" value="UniProtKB-KW"/>
</dbReference>
<dbReference type="InterPro" id="IPR000297">
    <property type="entry name" value="PPIase_PpiC"/>
</dbReference>
<dbReference type="OrthoDB" id="1911748at2759"/>
<keyword evidence="10" id="KW-0539">Nucleus</keyword>
<dbReference type="GO" id="GO:0006364">
    <property type="term" value="P:rRNA processing"/>
    <property type="evidence" value="ECO:0007669"/>
    <property type="project" value="InterPro"/>
</dbReference>
<dbReference type="GO" id="GO:0005730">
    <property type="term" value="C:nucleolus"/>
    <property type="evidence" value="ECO:0007669"/>
    <property type="project" value="UniProtKB-SubCell"/>
</dbReference>
<dbReference type="GO" id="GO:0005819">
    <property type="term" value="C:spindle"/>
    <property type="evidence" value="ECO:0007669"/>
    <property type="project" value="UniProtKB-SubCell"/>
</dbReference>
<evidence type="ECO:0000313" key="18">
    <source>
        <dbReference type="Proteomes" id="UP000325313"/>
    </source>
</evidence>
<reference evidence="17 18" key="1">
    <citation type="submission" date="2019-05" db="EMBL/GenBank/DDBJ databases">
        <title>Emergence of the Ug99 lineage of the wheat stem rust pathogen through somatic hybridization.</title>
        <authorList>
            <person name="Li F."/>
            <person name="Upadhyaya N.M."/>
            <person name="Sperschneider J."/>
            <person name="Matny O."/>
            <person name="Nguyen-Phuc H."/>
            <person name="Mago R."/>
            <person name="Raley C."/>
            <person name="Miller M.E."/>
            <person name="Silverstein K.A.T."/>
            <person name="Henningsen E."/>
            <person name="Hirsch C.D."/>
            <person name="Visser B."/>
            <person name="Pretorius Z.A."/>
            <person name="Steffenson B.J."/>
            <person name="Schwessinger B."/>
            <person name="Dodds P.N."/>
            <person name="Figueroa M."/>
        </authorList>
    </citation>
    <scope>NUCLEOTIDE SEQUENCE [LARGE SCALE GENOMIC DNA]</scope>
    <source>
        <strain evidence="15">21-0</strain>
        <strain evidence="16 18">Ug99</strain>
    </source>
</reference>
<evidence type="ECO:0000256" key="6">
    <source>
        <dbReference type="ARBA" id="ARBA00023110"/>
    </source>
</evidence>
<protein>
    <recommendedName>
        <fullName evidence="12">Peptidyl-prolyl cis-trans isomerase</fullName>
        <ecNumber evidence="12">5.2.1.8</ecNumber>
    </recommendedName>
</protein>
<evidence type="ECO:0000313" key="16">
    <source>
        <dbReference type="EMBL" id="KAA1107967.1"/>
    </source>
</evidence>
<comment type="caution">
    <text evidence="15">The sequence shown here is derived from an EMBL/GenBank/DDBJ whole genome shotgun (WGS) entry which is preliminary data.</text>
</comment>
<evidence type="ECO:0000256" key="4">
    <source>
        <dbReference type="ARBA" id="ARBA00010242"/>
    </source>
</evidence>
<keyword evidence="17" id="KW-1185">Reference proteome</keyword>
<keyword evidence="8" id="KW-0206">Cytoskeleton</keyword>
<comment type="catalytic activity">
    <reaction evidence="1 12">
        <text>[protein]-peptidylproline (omega=180) = [protein]-peptidylproline (omega=0)</text>
        <dbReference type="Rhea" id="RHEA:16237"/>
        <dbReference type="Rhea" id="RHEA-COMP:10747"/>
        <dbReference type="Rhea" id="RHEA-COMP:10748"/>
        <dbReference type="ChEBI" id="CHEBI:83833"/>
        <dbReference type="ChEBI" id="CHEBI:83834"/>
        <dbReference type="EC" id="5.2.1.8"/>
    </reaction>
</comment>
<dbReference type="Proteomes" id="UP000324748">
    <property type="component" value="Unassembled WGS sequence"/>
</dbReference>
<proteinExistence type="inferred from homology"/>
<keyword evidence="9 11" id="KW-0413">Isomerase</keyword>
<accession>A0A5B0P9A2</accession>
<evidence type="ECO:0000256" key="8">
    <source>
        <dbReference type="ARBA" id="ARBA00023212"/>
    </source>
</evidence>
<dbReference type="PANTHER" id="PTHR45995">
    <property type="match status" value="1"/>
</dbReference>
<evidence type="ECO:0000259" key="14">
    <source>
        <dbReference type="PROSITE" id="PS50198"/>
    </source>
</evidence>
<comment type="similarity">
    <text evidence="4">Belongs to the PpiC/parvulin rotamase family. PIN4 subfamily.</text>
</comment>
<dbReference type="GO" id="GO:0003755">
    <property type="term" value="F:peptidyl-prolyl cis-trans isomerase activity"/>
    <property type="evidence" value="ECO:0007669"/>
    <property type="project" value="UniProtKB-UniRule"/>
</dbReference>
<dbReference type="Gene3D" id="3.10.50.40">
    <property type="match status" value="1"/>
</dbReference>
<sequence length="202" mass="21933">MSMLKTDFRGRHGLLDSGMEFRSDEKPFDGGATTLNRYSQGVDEWTRVPRGIGSDPRVVKPTASSQKRSDLLAGRNLEMAPKSKKAVKPNANNDSESSGAGKLKPANSLKVRHILCSKQSNALEAIARLKSGVSFDKVASELSEDKARNGGSLGWMTRGSMVGPFQEAAFQLQTSSVGSPIFTDPAIKTNFGYHVIMVEERK</sequence>
<dbReference type="Proteomes" id="UP000325313">
    <property type="component" value="Unassembled WGS sequence"/>
</dbReference>
<evidence type="ECO:0000256" key="13">
    <source>
        <dbReference type="SAM" id="MobiDB-lite"/>
    </source>
</evidence>
<dbReference type="EMBL" id="VDEP01000306">
    <property type="protein sequence ID" value="KAA1107967.1"/>
    <property type="molecule type" value="Genomic_DNA"/>
</dbReference>
<dbReference type="FunFam" id="3.10.50.40:FF:000015">
    <property type="entry name" value="Peptidyl-prolyl cis-trans isomerase"/>
    <property type="match status" value="1"/>
</dbReference>
<dbReference type="EC" id="5.2.1.8" evidence="12"/>
<feature type="region of interest" description="Disordered" evidence="13">
    <location>
        <begin position="49"/>
        <end position="104"/>
    </location>
</feature>
<evidence type="ECO:0000256" key="12">
    <source>
        <dbReference type="RuleBase" id="RU363014"/>
    </source>
</evidence>
<evidence type="ECO:0000256" key="10">
    <source>
        <dbReference type="ARBA" id="ARBA00023242"/>
    </source>
</evidence>
<evidence type="ECO:0000256" key="5">
    <source>
        <dbReference type="ARBA" id="ARBA00022490"/>
    </source>
</evidence>
<evidence type="ECO:0000256" key="9">
    <source>
        <dbReference type="ARBA" id="ARBA00023235"/>
    </source>
</evidence>
<comment type="subcellular location">
    <subcellularLocation>
        <location evidence="2">Cytoplasm</location>
        <location evidence="2">Cytoskeleton</location>
        <location evidence="2">Spindle</location>
    </subcellularLocation>
    <subcellularLocation>
        <location evidence="3">Nucleus</location>
        <location evidence="3">Nucleolus</location>
    </subcellularLocation>
</comment>
<evidence type="ECO:0000256" key="3">
    <source>
        <dbReference type="ARBA" id="ARBA00004604"/>
    </source>
</evidence>
<name>A0A5B0P9A2_PUCGR</name>
<dbReference type="SUPFAM" id="SSF54534">
    <property type="entry name" value="FKBP-like"/>
    <property type="match status" value="1"/>
</dbReference>
<dbReference type="PROSITE" id="PS50198">
    <property type="entry name" value="PPIC_PPIASE_2"/>
    <property type="match status" value="1"/>
</dbReference>
<evidence type="ECO:0000313" key="17">
    <source>
        <dbReference type="Proteomes" id="UP000324748"/>
    </source>
</evidence>
<organism evidence="15 17">
    <name type="scientific">Puccinia graminis f. sp. tritici</name>
    <dbReference type="NCBI Taxonomy" id="56615"/>
    <lineage>
        <taxon>Eukaryota</taxon>
        <taxon>Fungi</taxon>
        <taxon>Dikarya</taxon>
        <taxon>Basidiomycota</taxon>
        <taxon>Pucciniomycotina</taxon>
        <taxon>Pucciniomycetes</taxon>
        <taxon>Pucciniales</taxon>
        <taxon>Pucciniaceae</taxon>
        <taxon>Puccinia</taxon>
    </lineage>
</organism>